<dbReference type="PANTHER" id="PTHR24015:SF548">
    <property type="entry name" value="OS08G0340900 PROTEIN"/>
    <property type="match status" value="1"/>
</dbReference>
<dbReference type="GO" id="GO:0009451">
    <property type="term" value="P:RNA modification"/>
    <property type="evidence" value="ECO:0007669"/>
    <property type="project" value="InterPro"/>
</dbReference>
<feature type="repeat" description="PPR" evidence="2">
    <location>
        <begin position="752"/>
        <end position="786"/>
    </location>
</feature>
<keyword evidence="1" id="KW-0677">Repeat</keyword>
<proteinExistence type="predicted"/>
<evidence type="ECO:0008006" key="5">
    <source>
        <dbReference type="Google" id="ProtNLM"/>
    </source>
</evidence>
<dbReference type="Gene3D" id="1.25.40.10">
    <property type="entry name" value="Tetratricopeptide repeat domain"/>
    <property type="match status" value="7"/>
</dbReference>
<dbReference type="OMA" id="FWIMESE"/>
<sequence length="897" mass="101582">MSRQVMRILGYCERFNPWSCMGHGELDPFDTSDMTISKEQRNIEYEGLIPKSDKRIKARQEFHNLEQLNKALAVISGMYKIDTLPSLETFSSLLKGCAILKASWQGSQVYDYLIYYGIDGNLSLGNLLINMYMKCDKLSDACRYFTKMYATDVFSWTLIITYHVESGYYEQALGLFWRMSDEGVISNKVTCLSVVKACTSLLKVRLLFSHIVEMSLDSDSFLTNNLVHCYSKHRSLDDAFFLFQRMDKNDTVPWNTMLAGFSQNGFCNQAFALFSQMIYECVKPDEVTYLAVLKSCVNHGCTNEVRKIHVMLVEDGMESNNPVANTIIDLYARCMNIEDAEATFNKMCKRDAVSWSVMITGHIQHLHAEKALFLFNQMLFCGSKPEKSTYMSALKACVVLKSSRRGRLIHFGIVLHHLEHDPFIRSSLIDMYMKSGNTEDACFIFANMPQQDTVICNSLINGYTDIRESREALVIFRHMVHQCLRPDEATFVSLLKACINLADLEQGRQIHSYAAEDGMDFHFQVVNILTEMYAKCNCMKDALHVLGLMYFQPSGLVRHTFSNMKEETQHCLNELKRLEYMTPIKYMFSSDSELQGSWVHSNQGSHAIMPITCVKADSMSFAHGDGLDDKNVKIDSTFRFPQGLGSVLQRDIVPYNTIISVSVEKGLCNLAMDVFSQMIAHSVIADIVTYISILKACIILGSLEQGMQVHVLATEVAYDGEDILKGIFIDMYMKYGYIKDAENIFEHSSKHDTLSWTAMVSGYAQHGLPWKAIQFLEQMHKEGAELDEITFISAFSACSYGGLVDKGLHLCYVMCRILGVIPNTQHFACMIDLLGRAGCLYDAVLLLHIIPFHPANVMFTTLLAACKLHDDSEILNFSLQCIQEVAPDSSGCQCLFF</sequence>
<reference evidence="3" key="1">
    <citation type="submission" date="2021-08" db="EMBL/GenBank/DDBJ databases">
        <title>WGS assembly of Ceratopteris richardii.</title>
        <authorList>
            <person name="Marchant D.B."/>
            <person name="Chen G."/>
            <person name="Jenkins J."/>
            <person name="Shu S."/>
            <person name="Leebens-Mack J."/>
            <person name="Grimwood J."/>
            <person name="Schmutz J."/>
            <person name="Soltis P."/>
            <person name="Soltis D."/>
            <person name="Chen Z.-H."/>
        </authorList>
    </citation>
    <scope>NUCLEOTIDE SEQUENCE</scope>
    <source>
        <strain evidence="3">Whitten #5841</strain>
        <tissue evidence="3">Leaf</tissue>
    </source>
</reference>
<protein>
    <recommendedName>
        <fullName evidence="5">Pentatricopeptide repeat-containing protein</fullName>
    </recommendedName>
</protein>
<dbReference type="InterPro" id="IPR011990">
    <property type="entry name" value="TPR-like_helical_dom_sf"/>
</dbReference>
<evidence type="ECO:0000256" key="1">
    <source>
        <dbReference type="ARBA" id="ARBA00022737"/>
    </source>
</evidence>
<accession>A0A8T2USM8</accession>
<dbReference type="AlphaFoldDB" id="A0A8T2USM8"/>
<dbReference type="Proteomes" id="UP000825935">
    <property type="component" value="Chromosome 4"/>
</dbReference>
<dbReference type="PROSITE" id="PS51375">
    <property type="entry name" value="PPR"/>
    <property type="match status" value="5"/>
</dbReference>
<feature type="repeat" description="PPR" evidence="2">
    <location>
        <begin position="152"/>
        <end position="186"/>
    </location>
</feature>
<name>A0A8T2USM8_CERRI</name>
<keyword evidence="4" id="KW-1185">Reference proteome</keyword>
<dbReference type="EMBL" id="CM035409">
    <property type="protein sequence ID" value="KAH7438332.1"/>
    <property type="molecule type" value="Genomic_DNA"/>
</dbReference>
<dbReference type="Pfam" id="PF13041">
    <property type="entry name" value="PPR_2"/>
    <property type="match status" value="2"/>
</dbReference>
<comment type="caution">
    <text evidence="3">The sequence shown here is derived from an EMBL/GenBank/DDBJ whole genome shotgun (WGS) entry which is preliminary data.</text>
</comment>
<feature type="repeat" description="PPR" evidence="2">
    <location>
        <begin position="250"/>
        <end position="284"/>
    </location>
</feature>
<feature type="repeat" description="PPR" evidence="2">
    <location>
        <begin position="351"/>
        <end position="385"/>
    </location>
</feature>
<dbReference type="NCBIfam" id="TIGR00756">
    <property type="entry name" value="PPR"/>
    <property type="match status" value="4"/>
</dbReference>
<dbReference type="OrthoDB" id="1912005at2759"/>
<gene>
    <name evidence="3" type="ORF">KP509_04G010500</name>
</gene>
<evidence type="ECO:0000313" key="4">
    <source>
        <dbReference type="Proteomes" id="UP000825935"/>
    </source>
</evidence>
<dbReference type="InterPro" id="IPR002885">
    <property type="entry name" value="PPR_rpt"/>
</dbReference>
<evidence type="ECO:0000313" key="3">
    <source>
        <dbReference type="EMBL" id="KAH7438332.1"/>
    </source>
</evidence>
<dbReference type="PANTHER" id="PTHR24015">
    <property type="entry name" value="OS07G0578800 PROTEIN-RELATED"/>
    <property type="match status" value="1"/>
</dbReference>
<dbReference type="FunFam" id="1.25.40.10:FF:000158">
    <property type="entry name" value="pentatricopeptide repeat-containing protein At2g33680"/>
    <property type="match status" value="1"/>
</dbReference>
<evidence type="ECO:0000256" key="2">
    <source>
        <dbReference type="PROSITE-ProRule" id="PRU00708"/>
    </source>
</evidence>
<organism evidence="3 4">
    <name type="scientific">Ceratopteris richardii</name>
    <name type="common">Triangle waterfern</name>
    <dbReference type="NCBI Taxonomy" id="49495"/>
    <lineage>
        <taxon>Eukaryota</taxon>
        <taxon>Viridiplantae</taxon>
        <taxon>Streptophyta</taxon>
        <taxon>Embryophyta</taxon>
        <taxon>Tracheophyta</taxon>
        <taxon>Polypodiopsida</taxon>
        <taxon>Polypodiidae</taxon>
        <taxon>Polypodiales</taxon>
        <taxon>Pteridineae</taxon>
        <taxon>Pteridaceae</taxon>
        <taxon>Parkerioideae</taxon>
        <taxon>Ceratopteris</taxon>
    </lineage>
</organism>
<dbReference type="Pfam" id="PF13812">
    <property type="entry name" value="PPR_3"/>
    <property type="match status" value="1"/>
</dbReference>
<dbReference type="GO" id="GO:0048731">
    <property type="term" value="P:system development"/>
    <property type="evidence" value="ECO:0007669"/>
    <property type="project" value="UniProtKB-ARBA"/>
</dbReference>
<feature type="repeat" description="PPR" evidence="2">
    <location>
        <begin position="452"/>
        <end position="486"/>
    </location>
</feature>
<dbReference type="FunFam" id="1.25.40.10:FF:000381">
    <property type="entry name" value="Pentatricopeptide repeat-containing protein"/>
    <property type="match status" value="1"/>
</dbReference>
<dbReference type="Pfam" id="PF01535">
    <property type="entry name" value="PPR"/>
    <property type="match status" value="7"/>
</dbReference>
<dbReference type="GO" id="GO:0003723">
    <property type="term" value="F:RNA binding"/>
    <property type="evidence" value="ECO:0007669"/>
    <property type="project" value="InterPro"/>
</dbReference>
<dbReference type="InterPro" id="IPR046960">
    <property type="entry name" value="PPR_At4g14850-like_plant"/>
</dbReference>